<reference evidence="2 3" key="1">
    <citation type="journal article" date="2018" name="Nat. Ecol. Evol.">
        <title>Genomic signatures of mitonuclear coevolution across populations of Tigriopus californicus.</title>
        <authorList>
            <person name="Barreto F.S."/>
            <person name="Watson E.T."/>
            <person name="Lima T.G."/>
            <person name="Willett C.S."/>
            <person name="Edmands S."/>
            <person name="Li W."/>
            <person name="Burton R.S."/>
        </authorList>
    </citation>
    <scope>NUCLEOTIDE SEQUENCE [LARGE SCALE GENOMIC DNA]</scope>
    <source>
        <strain evidence="2 3">San Diego</strain>
    </source>
</reference>
<name>A0A553PL69_TIGCA</name>
<sequence>MIPKQALLTLASLALFVTLSFAQDFSCMDGKDLFTAKFEACDGNNVIIYKIVMSAPFNRVEKRHVLYTGQKATFCVAGQVNDSSISMEHLQNAVWGGVGGADASKVDFCDIHINACKDIQPPCESGSGTQLTAGTDFCMCSDLDVPANAPGFGINVYWKMLSVGSTPTDCEKEFDNDILLANGKTPVMCVQSPAVLRKEPPSRS</sequence>
<evidence type="ECO:0000313" key="2">
    <source>
        <dbReference type="EMBL" id="TRY78426.1"/>
    </source>
</evidence>
<dbReference type="EMBL" id="VCGU01000003">
    <property type="protein sequence ID" value="TRY78426.1"/>
    <property type="molecule type" value="Genomic_DNA"/>
</dbReference>
<keyword evidence="3" id="KW-1185">Reference proteome</keyword>
<gene>
    <name evidence="2" type="ORF">TCAL_06907</name>
</gene>
<evidence type="ECO:0008006" key="4">
    <source>
        <dbReference type="Google" id="ProtNLM"/>
    </source>
</evidence>
<organism evidence="2 3">
    <name type="scientific">Tigriopus californicus</name>
    <name type="common">Marine copepod</name>
    <dbReference type="NCBI Taxonomy" id="6832"/>
    <lineage>
        <taxon>Eukaryota</taxon>
        <taxon>Metazoa</taxon>
        <taxon>Ecdysozoa</taxon>
        <taxon>Arthropoda</taxon>
        <taxon>Crustacea</taxon>
        <taxon>Multicrustacea</taxon>
        <taxon>Hexanauplia</taxon>
        <taxon>Copepoda</taxon>
        <taxon>Harpacticoida</taxon>
        <taxon>Harpacticidae</taxon>
        <taxon>Tigriopus</taxon>
    </lineage>
</organism>
<proteinExistence type="predicted"/>
<keyword evidence="1" id="KW-0732">Signal</keyword>
<comment type="caution">
    <text evidence="2">The sequence shown here is derived from an EMBL/GenBank/DDBJ whole genome shotgun (WGS) entry which is preliminary data.</text>
</comment>
<evidence type="ECO:0000256" key="1">
    <source>
        <dbReference type="SAM" id="SignalP"/>
    </source>
</evidence>
<accession>A0A553PL69</accession>
<feature type="chain" id="PRO_5021754728" description="MD-2-related lipid-recognition domain-containing protein" evidence="1">
    <location>
        <begin position="23"/>
        <end position="204"/>
    </location>
</feature>
<protein>
    <recommendedName>
        <fullName evidence="4">MD-2-related lipid-recognition domain-containing protein</fullName>
    </recommendedName>
</protein>
<feature type="signal peptide" evidence="1">
    <location>
        <begin position="1"/>
        <end position="22"/>
    </location>
</feature>
<evidence type="ECO:0000313" key="3">
    <source>
        <dbReference type="Proteomes" id="UP000318571"/>
    </source>
</evidence>
<dbReference type="AlphaFoldDB" id="A0A553PL69"/>
<dbReference type="Proteomes" id="UP000318571">
    <property type="component" value="Chromosome 11"/>
</dbReference>